<evidence type="ECO:0000313" key="1">
    <source>
        <dbReference type="EMBL" id="KQL50916.1"/>
    </source>
</evidence>
<evidence type="ECO:0000313" key="2">
    <source>
        <dbReference type="Proteomes" id="UP000051888"/>
    </source>
</evidence>
<sequence length="129" mass="14682">MQSFYDKQIFHNVDWTLSPTFKSDNSTTMIGKKGKLGIMKSDFTASHPGKYLWGFWGDKNELQGPVKIIGMKKDSGNVTKIFSTNQLIGPIHGADQHIPCDMYFPSSGVWCLYVYLNNKPFDYIVIKVH</sequence>
<gene>
    <name evidence="1" type="ORF">AN964_24090</name>
</gene>
<name>A0A0Q3WSM4_9BACI</name>
<dbReference type="Pfam" id="PF16167">
    <property type="entry name" value="DUF4871"/>
    <property type="match status" value="1"/>
</dbReference>
<protein>
    <submittedName>
        <fullName evidence="1">Uncharacterized protein</fullName>
    </submittedName>
</protein>
<dbReference type="InterPro" id="IPR032366">
    <property type="entry name" value="DUF4871"/>
</dbReference>
<dbReference type="PATRIC" id="fig|157838.3.peg.5302"/>
<comment type="caution">
    <text evidence="1">The sequence shown here is derived from an EMBL/GenBank/DDBJ whole genome shotgun (WGS) entry which is preliminary data.</text>
</comment>
<reference evidence="1 2" key="1">
    <citation type="submission" date="2015-09" db="EMBL/GenBank/DDBJ databases">
        <title>Genome sequencing project for genomic taxonomy and phylogenomics of Bacillus-like bacteria.</title>
        <authorList>
            <person name="Liu B."/>
            <person name="Wang J."/>
            <person name="Zhu Y."/>
            <person name="Liu G."/>
            <person name="Chen Q."/>
            <person name="Chen Z."/>
            <person name="Lan J."/>
            <person name="Che J."/>
            <person name="Ge C."/>
            <person name="Shi H."/>
            <person name="Pan Z."/>
            <person name="Liu X."/>
        </authorList>
    </citation>
    <scope>NUCLEOTIDE SEQUENCE [LARGE SCALE GENOMIC DNA]</scope>
    <source>
        <strain evidence="1 2">LMG 18435</strain>
    </source>
</reference>
<dbReference type="STRING" id="157838.AN964_24090"/>
<dbReference type="Gene3D" id="2.60.40.3830">
    <property type="match status" value="1"/>
</dbReference>
<proteinExistence type="predicted"/>
<dbReference type="AlphaFoldDB" id="A0A0Q3WSM4"/>
<dbReference type="EMBL" id="LJJC01000015">
    <property type="protein sequence ID" value="KQL50916.1"/>
    <property type="molecule type" value="Genomic_DNA"/>
</dbReference>
<keyword evidence="2" id="KW-1185">Reference proteome</keyword>
<organism evidence="1 2">
    <name type="scientific">Heyndrickxia shackletonii</name>
    <dbReference type="NCBI Taxonomy" id="157838"/>
    <lineage>
        <taxon>Bacteria</taxon>
        <taxon>Bacillati</taxon>
        <taxon>Bacillota</taxon>
        <taxon>Bacilli</taxon>
        <taxon>Bacillales</taxon>
        <taxon>Bacillaceae</taxon>
        <taxon>Heyndrickxia</taxon>
    </lineage>
</organism>
<dbReference type="Proteomes" id="UP000051888">
    <property type="component" value="Unassembled WGS sequence"/>
</dbReference>
<accession>A0A0Q3WSM4</accession>